<accession>A0AAW6QEH9</accession>
<dbReference type="PANTHER" id="PTHR32419:SF6">
    <property type="entry name" value="GLUTATHIONE S-TRANSFERASE OMEGA-LIKE 1-RELATED"/>
    <property type="match status" value="1"/>
</dbReference>
<dbReference type="InterPro" id="IPR047047">
    <property type="entry name" value="GST_Omega-like_C"/>
</dbReference>
<dbReference type="InterPro" id="IPR016639">
    <property type="entry name" value="GST_Omega/GSH"/>
</dbReference>
<sequence>MAILNKGVWTQDEILEKVDSFPTQTQSEAGRYHLYISLACPWANRVNLVIHYLGLNDAISVSLVDPKMVDGWAFTEVYPDPLNGFAYLRDAYTKSKADFSGRVTVPVLWDKQTQKIASHDSATLALELAEKWLPLAKNKVELVPAHLRNEILALNDWLTPNVNRKVYNVGLFAKSQAEYDKHSQELFENLTALDARLSDKTYLFGDEITLSDFFLFPTLARFEAVYALHFKCNKRPLTSFKNLYRYMLSLYHIPAVKATIDIPHIKTHYYYSHVQINPTRIVPEGPELSWA</sequence>
<feature type="site" description="Lowers pKa of active site Cys" evidence="3">
    <location>
        <position position="226"/>
    </location>
</feature>
<dbReference type="SFLD" id="SFLDG01148">
    <property type="entry name" value="Xi_(cytGST)"/>
    <property type="match status" value="1"/>
</dbReference>
<dbReference type="SFLD" id="SFLDG01206">
    <property type="entry name" value="Xi.1"/>
    <property type="match status" value="1"/>
</dbReference>
<dbReference type="Gene3D" id="3.40.30.10">
    <property type="entry name" value="Glutaredoxin"/>
    <property type="match status" value="1"/>
</dbReference>
<evidence type="ECO:0000256" key="2">
    <source>
        <dbReference type="PIRSR" id="PIRSR015753-2"/>
    </source>
</evidence>
<evidence type="ECO:0000256" key="1">
    <source>
        <dbReference type="PIRSR" id="PIRSR015753-1"/>
    </source>
</evidence>
<dbReference type="SUPFAM" id="SSF47616">
    <property type="entry name" value="GST C-terminal domain-like"/>
    <property type="match status" value="1"/>
</dbReference>
<dbReference type="GO" id="GO:0004364">
    <property type="term" value="F:glutathione transferase activity"/>
    <property type="evidence" value="ECO:0007669"/>
    <property type="project" value="InterPro"/>
</dbReference>
<dbReference type="PANTHER" id="PTHR32419">
    <property type="entry name" value="GLUTATHIONYL-HYDROQUINONE REDUCTASE"/>
    <property type="match status" value="1"/>
</dbReference>
<evidence type="ECO:0000256" key="3">
    <source>
        <dbReference type="PIRSR" id="PIRSR015753-3"/>
    </source>
</evidence>
<comment type="caution">
    <text evidence="5">The sequence shown here is derived from an EMBL/GenBank/DDBJ whole genome shotgun (WGS) entry which is preliminary data.</text>
</comment>
<dbReference type="EMBL" id="JARQTW010000013">
    <property type="protein sequence ID" value="MDG2950578.1"/>
    <property type="molecule type" value="Genomic_DNA"/>
</dbReference>
<name>A0AAW6QEH9_9PAST</name>
<dbReference type="RefSeq" id="WP_317477562.1">
    <property type="nucleotide sequence ID" value="NZ_JARQTW010000013.1"/>
</dbReference>
<feature type="active site" description="Nucleophile" evidence="1">
    <location>
        <position position="40"/>
    </location>
</feature>
<dbReference type="AlphaFoldDB" id="A0AAW6QEH9"/>
<dbReference type="InterPro" id="IPR010987">
    <property type="entry name" value="Glutathione-S-Trfase_C-like"/>
</dbReference>
<proteinExistence type="predicted"/>
<evidence type="ECO:0000313" key="5">
    <source>
        <dbReference type="EMBL" id="MDG2950578.1"/>
    </source>
</evidence>
<dbReference type="Pfam" id="PF13410">
    <property type="entry name" value="GST_C_2"/>
    <property type="match status" value="1"/>
</dbReference>
<dbReference type="InterPro" id="IPR004045">
    <property type="entry name" value="Glutathione_S-Trfase_N"/>
</dbReference>
<dbReference type="CDD" id="cd03190">
    <property type="entry name" value="GST_C_Omega_like"/>
    <property type="match status" value="1"/>
</dbReference>
<reference evidence="5" key="1">
    <citation type="submission" date="2023-03" db="EMBL/GenBank/DDBJ databases">
        <title>Classification of Bisgaard taxon 6 and taxon 10 as Exercitatus varius gen. nov., spec. nov.</title>
        <authorList>
            <person name="Christensen H."/>
        </authorList>
    </citation>
    <scope>NUCLEOTIDE SEQUENCE</scope>
    <source>
        <strain evidence="5">86116</strain>
    </source>
</reference>
<dbReference type="InterPro" id="IPR036249">
    <property type="entry name" value="Thioredoxin-like_sf"/>
</dbReference>
<evidence type="ECO:0000313" key="6">
    <source>
        <dbReference type="Proteomes" id="UP001214976"/>
    </source>
</evidence>
<dbReference type="PIRSF" id="PIRSF015753">
    <property type="entry name" value="GST"/>
    <property type="match status" value="1"/>
</dbReference>
<dbReference type="InterPro" id="IPR040079">
    <property type="entry name" value="Glutathione_S-Trfase"/>
</dbReference>
<feature type="binding site" evidence="2">
    <location>
        <position position="72"/>
    </location>
    <ligand>
        <name>glutathione</name>
        <dbReference type="ChEBI" id="CHEBI:57925"/>
    </ligand>
</feature>
<feature type="binding site" evidence="2">
    <location>
        <begin position="120"/>
        <end position="121"/>
    </location>
    <ligand>
        <name>glutathione</name>
        <dbReference type="ChEBI" id="CHEBI:57925"/>
    </ligand>
</feature>
<dbReference type="Gene3D" id="1.20.1050.10">
    <property type="match status" value="1"/>
</dbReference>
<dbReference type="InterPro" id="IPR036282">
    <property type="entry name" value="Glutathione-S-Trfase_C_sf"/>
</dbReference>
<feature type="active site" description="Proton donor/acceptor" evidence="1">
    <location>
        <position position="167"/>
    </location>
</feature>
<dbReference type="Proteomes" id="UP001214976">
    <property type="component" value="Unassembled WGS sequence"/>
</dbReference>
<dbReference type="Pfam" id="PF13409">
    <property type="entry name" value="GST_N_2"/>
    <property type="match status" value="1"/>
</dbReference>
<evidence type="ECO:0000259" key="4">
    <source>
        <dbReference type="PROSITE" id="PS50405"/>
    </source>
</evidence>
<feature type="site" description="Lowers pKa of active site Cys" evidence="3">
    <location>
        <position position="269"/>
    </location>
</feature>
<dbReference type="SFLD" id="SFLDS00019">
    <property type="entry name" value="Glutathione_Transferase_(cytos"/>
    <property type="match status" value="1"/>
</dbReference>
<gene>
    <name evidence="5" type="ORF">P7M15_08625</name>
</gene>
<feature type="binding site" evidence="2">
    <location>
        <begin position="102"/>
        <end position="105"/>
    </location>
    <ligand>
        <name>glutathione</name>
        <dbReference type="ChEBI" id="CHEBI:57925"/>
    </ligand>
</feature>
<feature type="domain" description="GST C-terminal" evidence="4">
    <location>
        <begin position="144"/>
        <end position="269"/>
    </location>
</feature>
<dbReference type="SUPFAM" id="SSF52833">
    <property type="entry name" value="Thioredoxin-like"/>
    <property type="match status" value="1"/>
</dbReference>
<protein>
    <submittedName>
        <fullName evidence="5">Glutathione S-transferase C-terminal domain-containing protein</fullName>
    </submittedName>
</protein>
<dbReference type="PROSITE" id="PS50405">
    <property type="entry name" value="GST_CTER"/>
    <property type="match status" value="1"/>
</dbReference>
<organism evidence="5 6">
    <name type="scientific">Exercitatus varius</name>
    <dbReference type="NCBI Taxonomy" id="67857"/>
    <lineage>
        <taxon>Bacteria</taxon>
        <taxon>Pseudomonadati</taxon>
        <taxon>Pseudomonadota</taxon>
        <taxon>Gammaproteobacteria</taxon>
        <taxon>Pasteurellales</taxon>
        <taxon>Pasteurellaceae</taxon>
        <taxon>Exercitatus</taxon>
    </lineage>
</organism>
<dbReference type="GO" id="GO:0005737">
    <property type="term" value="C:cytoplasm"/>
    <property type="evidence" value="ECO:0007669"/>
    <property type="project" value="TreeGrafter"/>
</dbReference>